<name>A0A2J7ZMM5_9CHLO</name>
<dbReference type="EMBL" id="PGGS01000874">
    <property type="protein sequence ID" value="PNH01507.1"/>
    <property type="molecule type" value="Genomic_DNA"/>
</dbReference>
<sequence>MSDDSNVGHDLPDGAGDVLDGTGVVTSPPPAAAGGGAAAAARAPASGGRGAQQQQQRAPKRKQEPEPEYDEGDLGDGPASKRPKAAEGAKGAEGGAEGGDEGMEEAEGEEGGEEGGAEEPEADPTFTPGCLVHFSLETELPEMTGPRVISDVFGGRDKVKFVEYDGDMSDDSNVGHDLPDGAGDVLDGTGVVTSPPPAAAGGGAAAAARAPASGGRGAQQQQQRAPKRKQEPEPEYDEGDLGDGPASKRPKAAEGAKGAEGGAEGGDEGMEEAEGEEGGEEGGAEEPEADPTFTPGCLVHFSLETELPEMTGPRVISDVFGGRDKVKFVELLEGRKGGYLRFITPELAAAALADFVAREEEARTVAGIKGAMKAVEGEEEMSYYKR</sequence>
<dbReference type="PROSITE" id="PS51939">
    <property type="entry name" value="XRRM"/>
    <property type="match status" value="1"/>
</dbReference>
<feature type="compositionally biased region" description="Acidic residues" evidence="3">
    <location>
        <begin position="265"/>
        <end position="289"/>
    </location>
</feature>
<evidence type="ECO:0000256" key="1">
    <source>
        <dbReference type="ARBA" id="ARBA00022884"/>
    </source>
</evidence>
<gene>
    <name evidence="5" type="ORF">TSOC_012603</name>
</gene>
<dbReference type="InterPro" id="IPR014886">
    <property type="entry name" value="La_xRRM"/>
</dbReference>
<evidence type="ECO:0000256" key="2">
    <source>
        <dbReference type="PROSITE-ProRule" id="PRU01288"/>
    </source>
</evidence>
<protein>
    <recommendedName>
        <fullName evidence="4">XRRM domain-containing protein</fullName>
    </recommendedName>
</protein>
<keyword evidence="6" id="KW-1185">Reference proteome</keyword>
<keyword evidence="1 2" id="KW-0694">RNA-binding</keyword>
<dbReference type="Gene3D" id="3.30.70.330">
    <property type="match status" value="1"/>
</dbReference>
<dbReference type="AlphaFoldDB" id="A0A2J7ZMM5"/>
<feature type="domain" description="XRRM" evidence="4">
    <location>
        <begin position="292"/>
        <end position="386"/>
    </location>
</feature>
<evidence type="ECO:0000259" key="4">
    <source>
        <dbReference type="PROSITE" id="PS51939"/>
    </source>
</evidence>
<accession>A0A2J7ZMM5</accession>
<dbReference type="GO" id="GO:0003723">
    <property type="term" value="F:RNA binding"/>
    <property type="evidence" value="ECO:0007669"/>
    <property type="project" value="UniProtKB-KW"/>
</dbReference>
<feature type="region of interest" description="Disordered" evidence="3">
    <location>
        <begin position="1"/>
        <end position="130"/>
    </location>
</feature>
<dbReference type="GO" id="GO:1990904">
    <property type="term" value="C:ribonucleoprotein complex"/>
    <property type="evidence" value="ECO:0007669"/>
    <property type="project" value="UniProtKB-UniRule"/>
</dbReference>
<comment type="caution">
    <text evidence="5">The sequence shown here is derived from an EMBL/GenBank/DDBJ whole genome shotgun (WGS) entry which is preliminary data.</text>
</comment>
<evidence type="ECO:0000313" key="5">
    <source>
        <dbReference type="EMBL" id="PNH01507.1"/>
    </source>
</evidence>
<dbReference type="Pfam" id="PF08777">
    <property type="entry name" value="RRM_3"/>
    <property type="match status" value="1"/>
</dbReference>
<evidence type="ECO:0000313" key="6">
    <source>
        <dbReference type="Proteomes" id="UP000236333"/>
    </source>
</evidence>
<feature type="region of interest" description="Disordered" evidence="3">
    <location>
        <begin position="164"/>
        <end position="296"/>
    </location>
</feature>
<evidence type="ECO:0000256" key="3">
    <source>
        <dbReference type="SAM" id="MobiDB-lite"/>
    </source>
</evidence>
<dbReference type="Proteomes" id="UP000236333">
    <property type="component" value="Unassembled WGS sequence"/>
</dbReference>
<feature type="compositionally biased region" description="Low complexity" evidence="3">
    <location>
        <begin position="38"/>
        <end position="57"/>
    </location>
</feature>
<reference evidence="5 6" key="1">
    <citation type="journal article" date="2017" name="Mol. Biol. Evol.">
        <title>The 4-celled Tetrabaena socialis nuclear genome reveals the essential components for genetic control of cell number at the origin of multicellularity in the volvocine lineage.</title>
        <authorList>
            <person name="Featherston J."/>
            <person name="Arakaki Y."/>
            <person name="Hanschen E.R."/>
            <person name="Ferris P.J."/>
            <person name="Michod R.E."/>
            <person name="Olson B.J.S.C."/>
            <person name="Nozaki H."/>
            <person name="Durand P.M."/>
        </authorList>
    </citation>
    <scope>NUCLEOTIDE SEQUENCE [LARGE SCALE GENOMIC DNA]</scope>
    <source>
        <strain evidence="5 6">NIES-571</strain>
    </source>
</reference>
<feature type="non-terminal residue" evidence="5">
    <location>
        <position position="386"/>
    </location>
</feature>
<organism evidence="5 6">
    <name type="scientific">Tetrabaena socialis</name>
    <dbReference type="NCBI Taxonomy" id="47790"/>
    <lineage>
        <taxon>Eukaryota</taxon>
        <taxon>Viridiplantae</taxon>
        <taxon>Chlorophyta</taxon>
        <taxon>core chlorophytes</taxon>
        <taxon>Chlorophyceae</taxon>
        <taxon>CS clade</taxon>
        <taxon>Chlamydomonadales</taxon>
        <taxon>Tetrabaenaceae</taxon>
        <taxon>Tetrabaena</taxon>
    </lineage>
</organism>
<dbReference type="InterPro" id="IPR012677">
    <property type="entry name" value="Nucleotide-bd_a/b_plait_sf"/>
</dbReference>
<dbReference type="OrthoDB" id="439993at2759"/>
<feature type="compositionally biased region" description="Low complexity" evidence="3">
    <location>
        <begin position="205"/>
        <end position="224"/>
    </location>
</feature>
<feature type="compositionally biased region" description="Acidic residues" evidence="3">
    <location>
        <begin position="98"/>
        <end position="122"/>
    </location>
</feature>
<feature type="compositionally biased region" description="Basic and acidic residues" evidence="3">
    <location>
        <begin position="1"/>
        <end position="12"/>
    </location>
</feature>
<proteinExistence type="predicted"/>